<dbReference type="PANTHER" id="PTHR45902:SF1">
    <property type="entry name" value="LATROPHILIN RECEPTOR-LIKE PROTEIN A"/>
    <property type="match status" value="1"/>
</dbReference>
<feature type="non-terminal residue" evidence="9">
    <location>
        <position position="937"/>
    </location>
</feature>
<keyword evidence="9" id="KW-0675">Receptor</keyword>
<dbReference type="GO" id="GO:0007166">
    <property type="term" value="P:cell surface receptor signaling pathway"/>
    <property type="evidence" value="ECO:0007669"/>
    <property type="project" value="InterPro"/>
</dbReference>
<feature type="transmembrane region" description="Helical" evidence="5">
    <location>
        <begin position="637"/>
        <end position="655"/>
    </location>
</feature>
<name>A0A3M7RQE1_BRAPC</name>
<reference evidence="9 10" key="1">
    <citation type="journal article" date="2018" name="Sci. Rep.">
        <title>Genomic signatures of local adaptation to the degree of environmental predictability in rotifers.</title>
        <authorList>
            <person name="Franch-Gras L."/>
            <person name="Hahn C."/>
            <person name="Garcia-Roger E.M."/>
            <person name="Carmona M.J."/>
            <person name="Serra M."/>
            <person name="Gomez A."/>
        </authorList>
    </citation>
    <scope>NUCLEOTIDE SEQUENCE [LARGE SCALE GENOMIC DNA]</scope>
    <source>
        <strain evidence="9">HYR1</strain>
    </source>
</reference>
<keyword evidence="6" id="KW-0732">Signal</keyword>
<dbReference type="EMBL" id="REGN01002903">
    <property type="protein sequence ID" value="RNA25555.1"/>
    <property type="molecule type" value="Genomic_DNA"/>
</dbReference>
<evidence type="ECO:0000313" key="10">
    <source>
        <dbReference type="Proteomes" id="UP000276133"/>
    </source>
</evidence>
<dbReference type="PROSITE" id="PS50261">
    <property type="entry name" value="G_PROTEIN_RECEP_F2_4"/>
    <property type="match status" value="1"/>
</dbReference>
<comment type="subcellular location">
    <subcellularLocation>
        <location evidence="1">Membrane</location>
        <topology evidence="1">Multi-pass membrane protein</topology>
    </subcellularLocation>
</comment>
<accession>A0A3M7RQE1</accession>
<dbReference type="InterPro" id="IPR053231">
    <property type="entry name" value="GPCR_LN-TM7"/>
</dbReference>
<dbReference type="GO" id="GO:0004930">
    <property type="term" value="F:G protein-coupled receptor activity"/>
    <property type="evidence" value="ECO:0007669"/>
    <property type="project" value="InterPro"/>
</dbReference>
<evidence type="ECO:0000256" key="2">
    <source>
        <dbReference type="ARBA" id="ARBA00022692"/>
    </source>
</evidence>
<comment type="caution">
    <text evidence="9">The sequence shown here is derived from an EMBL/GenBank/DDBJ whole genome shotgun (WGS) entry which is preliminary data.</text>
</comment>
<sequence>MLSMSISYLTLNFLIFCMLVAGSTSGQFNLIENIDPNKFYASIYGQFFNISSFEYRETSASPSATHTSSPDGEEPVYFLPTPPIVGQKPDLVTINEPIYSNRGPQPFTIFMNFQDDGTTSLQILSQQNLYWSDIGNCRHGQMFDPAIGICRDVFCVEGYILGPNGCMQDANFNKTEYSEPIKKPPPQMNIQITLIHKLCVFYHGQNDTKSCDHRKVMTPRDSLLKALKNSFAKVLHINASRIQNFSLVSYQIHNDTTVQYLKKSGDAASNKYMDANEHRLLITESQELLKISFLIKDMKLFPNETKETIILFYLLNMLAMDKRYFNIDGHQCFLNEAIEIKESKDDGWCTLSGDQKLTFRDNFRIFASFKEPKLPKYYVYVNQTETLYGTGYYYLTVLYVKKPDSGSATTKKPLLIEKSDLMHNVVFDASFHQIISDDQIYATKRELSPHLNLLHLADVTDIVLDNNSTSVASSKLLHVCNRRPKIRVECKNYATVRLRLCELKSMPDRSFCSPALNKCYFLDEYEYDPIMPSEYIRVCKSNDFHQEPGFSLNLKTDLNKTISGWISFLSIVISLIFMFLTLFTYFIFKQMRNLPGWNIINVTLALTLAQFCFLLGSFLNLFPLLCFILSILTHYGFLASFFWMNVIAFDLYRNFCNKSSLILIQTIRLKERLPKYSLYAWIIPLVIIISGLIVDLSVNSSSAYRPCYAGYLNGCSFESETYLVNYNQSLANQTARDNFFNETSCEKERAKNLTVFIVNGPCWIRNGRANLIYFGLPIGIIILVNGYFYFLTIYNIRKKKQEQRKKLRRMSNVKLPGDEDVKFYIQIACIMGFTWIIGFFLTSTSPDSQSSVFIRILFNVLTYLFILLNASTGVFIFFAFLFRKDVINLYKKYFSNKFLSERKESKSSISFIGRFRDKQMSRMRENSSSSTSILDFS</sequence>
<protein>
    <submittedName>
        <fullName evidence="9">EGF-like module-containing mucin-like hormone receptor-like</fullName>
    </submittedName>
</protein>
<feature type="transmembrane region" description="Helical" evidence="5">
    <location>
        <begin position="823"/>
        <end position="841"/>
    </location>
</feature>
<keyword evidence="3 5" id="KW-1133">Transmembrane helix</keyword>
<evidence type="ECO:0000256" key="5">
    <source>
        <dbReference type="SAM" id="Phobius"/>
    </source>
</evidence>
<gene>
    <name evidence="9" type="ORF">BpHYR1_053771</name>
</gene>
<dbReference type="GO" id="GO:0016020">
    <property type="term" value="C:membrane"/>
    <property type="evidence" value="ECO:0007669"/>
    <property type="project" value="UniProtKB-SubCell"/>
</dbReference>
<dbReference type="AlphaFoldDB" id="A0A3M7RQE1"/>
<feature type="signal peptide" evidence="6">
    <location>
        <begin position="1"/>
        <end position="25"/>
    </location>
</feature>
<evidence type="ECO:0000313" key="9">
    <source>
        <dbReference type="EMBL" id="RNA25555.1"/>
    </source>
</evidence>
<evidence type="ECO:0000256" key="4">
    <source>
        <dbReference type="ARBA" id="ARBA00023136"/>
    </source>
</evidence>
<dbReference type="Gene3D" id="1.20.1070.10">
    <property type="entry name" value="Rhodopsin 7-helix transmembrane proteins"/>
    <property type="match status" value="1"/>
</dbReference>
<feature type="transmembrane region" description="Helical" evidence="5">
    <location>
        <begin position="565"/>
        <end position="588"/>
    </location>
</feature>
<dbReference type="Pfam" id="PF00002">
    <property type="entry name" value="7tm_2"/>
    <property type="match status" value="2"/>
</dbReference>
<keyword evidence="10" id="KW-1185">Reference proteome</keyword>
<feature type="chain" id="PRO_5018152864" evidence="6">
    <location>
        <begin position="26"/>
        <end position="937"/>
    </location>
</feature>
<feature type="transmembrane region" description="Helical" evidence="5">
    <location>
        <begin position="676"/>
        <end position="694"/>
    </location>
</feature>
<evidence type="ECO:0000259" key="7">
    <source>
        <dbReference type="PROSITE" id="PS50261"/>
    </source>
</evidence>
<feature type="transmembrane region" description="Helical" evidence="5">
    <location>
        <begin position="861"/>
        <end position="882"/>
    </location>
</feature>
<dbReference type="InterPro" id="IPR017981">
    <property type="entry name" value="GPCR_2-like_7TM"/>
</dbReference>
<feature type="domain" description="G-protein coupled receptors family 2 profile 2" evidence="7">
    <location>
        <begin position="563"/>
        <end position="884"/>
    </location>
</feature>
<feature type="transmembrane region" description="Helical" evidence="5">
    <location>
        <begin position="600"/>
        <end position="631"/>
    </location>
</feature>
<keyword evidence="2 5" id="KW-0812">Transmembrane</keyword>
<evidence type="ECO:0000259" key="8">
    <source>
        <dbReference type="PROSITE" id="PS50262"/>
    </source>
</evidence>
<dbReference type="Proteomes" id="UP000276133">
    <property type="component" value="Unassembled WGS sequence"/>
</dbReference>
<dbReference type="PANTHER" id="PTHR45902">
    <property type="entry name" value="LATROPHILIN RECEPTOR-LIKE PROTEIN A"/>
    <property type="match status" value="1"/>
</dbReference>
<feature type="domain" description="G-protein coupled receptors family 1 profile" evidence="8">
    <location>
        <begin position="569"/>
        <end position="877"/>
    </location>
</feature>
<keyword evidence="4 5" id="KW-0472">Membrane</keyword>
<organism evidence="9 10">
    <name type="scientific">Brachionus plicatilis</name>
    <name type="common">Marine rotifer</name>
    <name type="synonym">Brachionus muelleri</name>
    <dbReference type="NCBI Taxonomy" id="10195"/>
    <lineage>
        <taxon>Eukaryota</taxon>
        <taxon>Metazoa</taxon>
        <taxon>Spiralia</taxon>
        <taxon>Gnathifera</taxon>
        <taxon>Rotifera</taxon>
        <taxon>Eurotatoria</taxon>
        <taxon>Monogononta</taxon>
        <taxon>Pseudotrocha</taxon>
        <taxon>Ploima</taxon>
        <taxon>Brachionidae</taxon>
        <taxon>Brachionus</taxon>
    </lineage>
</organism>
<dbReference type="STRING" id="10195.A0A3M7RQE1"/>
<dbReference type="PROSITE" id="PS50262">
    <property type="entry name" value="G_PROTEIN_RECEP_F1_2"/>
    <property type="match status" value="1"/>
</dbReference>
<dbReference type="InterPro" id="IPR000832">
    <property type="entry name" value="GPCR_2_secretin-like"/>
</dbReference>
<dbReference type="InterPro" id="IPR017452">
    <property type="entry name" value="GPCR_Rhodpsn_7TM"/>
</dbReference>
<proteinExistence type="predicted"/>
<dbReference type="CDD" id="cd15039">
    <property type="entry name" value="7tmB3_Methuselah-like"/>
    <property type="match status" value="1"/>
</dbReference>
<feature type="transmembrane region" description="Helical" evidence="5">
    <location>
        <begin position="771"/>
        <end position="796"/>
    </location>
</feature>
<dbReference type="OrthoDB" id="6134459at2759"/>
<evidence type="ECO:0000256" key="1">
    <source>
        <dbReference type="ARBA" id="ARBA00004141"/>
    </source>
</evidence>
<evidence type="ECO:0000256" key="6">
    <source>
        <dbReference type="SAM" id="SignalP"/>
    </source>
</evidence>
<evidence type="ECO:0000256" key="3">
    <source>
        <dbReference type="ARBA" id="ARBA00022989"/>
    </source>
</evidence>